<dbReference type="InterPro" id="IPR011990">
    <property type="entry name" value="TPR-like_helical_dom_sf"/>
</dbReference>
<protein>
    <recommendedName>
        <fullName evidence="3">Tetratricopeptide repeat protein</fullName>
    </recommendedName>
</protein>
<reference evidence="2" key="1">
    <citation type="journal article" date="2019" name="Int. J. Syst. Evol. Microbiol.">
        <title>The Global Catalogue of Microorganisms (GCM) 10K type strain sequencing project: providing services to taxonomists for standard genome sequencing and annotation.</title>
        <authorList>
            <consortium name="The Broad Institute Genomics Platform"/>
            <consortium name="The Broad Institute Genome Sequencing Center for Infectious Disease"/>
            <person name="Wu L."/>
            <person name="Ma J."/>
        </authorList>
    </citation>
    <scope>NUCLEOTIDE SEQUENCE [LARGE SCALE GENOMIC DNA]</scope>
    <source>
        <strain evidence="2">CGMCC 4.1437</strain>
    </source>
</reference>
<dbReference type="SUPFAM" id="SSF48452">
    <property type="entry name" value="TPR-like"/>
    <property type="match status" value="1"/>
</dbReference>
<dbReference type="RefSeq" id="WP_380229224.1">
    <property type="nucleotide sequence ID" value="NZ_JBHSOF010000060.1"/>
</dbReference>
<proteinExistence type="predicted"/>
<evidence type="ECO:0008006" key="3">
    <source>
        <dbReference type="Google" id="ProtNLM"/>
    </source>
</evidence>
<evidence type="ECO:0000313" key="1">
    <source>
        <dbReference type="EMBL" id="MFC5667554.1"/>
    </source>
</evidence>
<name>A0ABW0XDW4_9ACTN</name>
<keyword evidence="2" id="KW-1185">Reference proteome</keyword>
<evidence type="ECO:0000313" key="2">
    <source>
        <dbReference type="Proteomes" id="UP001595975"/>
    </source>
</evidence>
<comment type="caution">
    <text evidence="1">The sequence shown here is derived from an EMBL/GenBank/DDBJ whole genome shotgun (WGS) entry which is preliminary data.</text>
</comment>
<sequence length="268" mass="28993">MAAALSNFESAWPGPVDGSEAVNAARQAPAIRRKLVAASPGLHEAGLAASLVNVSARRLEIGHFGSALEEASEAVRIRRELAEVNPVAYEHDLSVALLSLAPASFSLGLQNDALAATASAVGLLDTLAARSLGVHEVALALALTVAGTRLFTVGRHHEALRVWERATSIRRHLATTGDTDEAHDLAHLLWTVAWVHMAQSRDLPEMLALIDEAVAIYRWLTTGSERFRDELRNATATWTRMLFLLGRGEEARDVLREMNEPSHLSPGR</sequence>
<dbReference type="EMBL" id="JBHSOF010000060">
    <property type="protein sequence ID" value="MFC5667554.1"/>
    <property type="molecule type" value="Genomic_DNA"/>
</dbReference>
<gene>
    <name evidence="1" type="ORF">ACFP3U_31860</name>
</gene>
<dbReference type="Gene3D" id="1.25.40.10">
    <property type="entry name" value="Tetratricopeptide repeat domain"/>
    <property type="match status" value="2"/>
</dbReference>
<accession>A0ABW0XDW4</accession>
<dbReference type="Proteomes" id="UP001595975">
    <property type="component" value="Unassembled WGS sequence"/>
</dbReference>
<organism evidence="1 2">
    <name type="scientific">Kitasatospora misakiensis</name>
    <dbReference type="NCBI Taxonomy" id="67330"/>
    <lineage>
        <taxon>Bacteria</taxon>
        <taxon>Bacillati</taxon>
        <taxon>Actinomycetota</taxon>
        <taxon>Actinomycetes</taxon>
        <taxon>Kitasatosporales</taxon>
        <taxon>Streptomycetaceae</taxon>
        <taxon>Kitasatospora</taxon>
    </lineage>
</organism>